<dbReference type="EMBL" id="JANPWB010000002">
    <property type="protein sequence ID" value="KAJ1207619.1"/>
    <property type="molecule type" value="Genomic_DNA"/>
</dbReference>
<name>A0AAV7W0Y0_PLEWA</name>
<keyword evidence="2" id="KW-1185">Reference proteome</keyword>
<evidence type="ECO:0000313" key="2">
    <source>
        <dbReference type="Proteomes" id="UP001066276"/>
    </source>
</evidence>
<protein>
    <submittedName>
        <fullName evidence="1">Uncharacterized protein</fullName>
    </submittedName>
</protein>
<proteinExistence type="predicted"/>
<sequence length="101" mass="10973">MHCSPAGSRHAGPAGRLVQSPSLIFRHRSTAPFSSHAVREQLEMEVVVKKERWLHPFAAVPGPDLAARPLLKTGLWQPTASLNLEELGQECLALPTLTSSV</sequence>
<evidence type="ECO:0000313" key="1">
    <source>
        <dbReference type="EMBL" id="KAJ1207619.1"/>
    </source>
</evidence>
<accession>A0AAV7W0Y0</accession>
<dbReference type="AlphaFoldDB" id="A0AAV7W0Y0"/>
<gene>
    <name evidence="1" type="ORF">NDU88_003009</name>
</gene>
<dbReference type="Proteomes" id="UP001066276">
    <property type="component" value="Chromosome 1_2"/>
</dbReference>
<organism evidence="1 2">
    <name type="scientific">Pleurodeles waltl</name>
    <name type="common">Iberian ribbed newt</name>
    <dbReference type="NCBI Taxonomy" id="8319"/>
    <lineage>
        <taxon>Eukaryota</taxon>
        <taxon>Metazoa</taxon>
        <taxon>Chordata</taxon>
        <taxon>Craniata</taxon>
        <taxon>Vertebrata</taxon>
        <taxon>Euteleostomi</taxon>
        <taxon>Amphibia</taxon>
        <taxon>Batrachia</taxon>
        <taxon>Caudata</taxon>
        <taxon>Salamandroidea</taxon>
        <taxon>Salamandridae</taxon>
        <taxon>Pleurodelinae</taxon>
        <taxon>Pleurodeles</taxon>
    </lineage>
</organism>
<reference evidence="1" key="1">
    <citation type="journal article" date="2022" name="bioRxiv">
        <title>Sequencing and chromosome-scale assembly of the giantPleurodeles waltlgenome.</title>
        <authorList>
            <person name="Brown T."/>
            <person name="Elewa A."/>
            <person name="Iarovenko S."/>
            <person name="Subramanian E."/>
            <person name="Araus A.J."/>
            <person name="Petzold A."/>
            <person name="Susuki M."/>
            <person name="Suzuki K.-i.T."/>
            <person name="Hayashi T."/>
            <person name="Toyoda A."/>
            <person name="Oliveira C."/>
            <person name="Osipova E."/>
            <person name="Leigh N.D."/>
            <person name="Simon A."/>
            <person name="Yun M.H."/>
        </authorList>
    </citation>
    <scope>NUCLEOTIDE SEQUENCE</scope>
    <source>
        <strain evidence="1">20211129_DDA</strain>
        <tissue evidence="1">Liver</tissue>
    </source>
</reference>
<comment type="caution">
    <text evidence="1">The sequence shown here is derived from an EMBL/GenBank/DDBJ whole genome shotgun (WGS) entry which is preliminary data.</text>
</comment>